<proteinExistence type="predicted"/>
<organism evidence="1">
    <name type="scientific">Lygus hesperus</name>
    <name type="common">Western plant bug</name>
    <dbReference type="NCBI Taxonomy" id="30085"/>
    <lineage>
        <taxon>Eukaryota</taxon>
        <taxon>Metazoa</taxon>
        <taxon>Ecdysozoa</taxon>
        <taxon>Arthropoda</taxon>
        <taxon>Hexapoda</taxon>
        <taxon>Insecta</taxon>
        <taxon>Pterygota</taxon>
        <taxon>Neoptera</taxon>
        <taxon>Paraneoptera</taxon>
        <taxon>Hemiptera</taxon>
        <taxon>Heteroptera</taxon>
        <taxon>Panheteroptera</taxon>
        <taxon>Cimicomorpha</taxon>
        <taxon>Miridae</taxon>
        <taxon>Mirini</taxon>
        <taxon>Lygus</taxon>
    </lineage>
</organism>
<dbReference type="AlphaFoldDB" id="A0A0K8SFJ7"/>
<protein>
    <submittedName>
        <fullName evidence="1">Uncharacterized protein</fullName>
    </submittedName>
</protein>
<reference evidence="1" key="1">
    <citation type="submission" date="2014-09" db="EMBL/GenBank/DDBJ databases">
        <authorList>
            <person name="Magalhaes I.L.F."/>
            <person name="Oliveira U."/>
            <person name="Santos F.R."/>
            <person name="Vidigal T.H.D.A."/>
            <person name="Brescovit A.D."/>
            <person name="Santos A.J."/>
        </authorList>
    </citation>
    <scope>NUCLEOTIDE SEQUENCE</scope>
</reference>
<name>A0A0K8SFJ7_LYGHE</name>
<evidence type="ECO:0000313" key="1">
    <source>
        <dbReference type="EMBL" id="JAG51914.1"/>
    </source>
</evidence>
<sequence length="153" mass="16789">MRGSSDGEAALVADIKVNGVGESGRPAFLDNRIVNADATSYLSQTWSQIAKTAAHEKHSKYDRAAEDLRGSFTPLVCSCDGALGQEFHSFLKRAAHTLADKWNKSYSQVMGWVRVKVQFAVIRAVSLRLRGARRKIWSIGLEDGAGLPQIKEN</sequence>
<accession>A0A0K8SFJ7</accession>
<dbReference type="EMBL" id="GBRD01013912">
    <property type="protein sequence ID" value="JAG51914.1"/>
    <property type="molecule type" value="Transcribed_RNA"/>
</dbReference>